<feature type="binding site" evidence="7">
    <location>
        <position position="127"/>
    </location>
    <ligand>
        <name>Fe-coproporphyrin III</name>
        <dbReference type="ChEBI" id="CHEBI:68438"/>
    </ligand>
</feature>
<dbReference type="Gene3D" id="3.40.50.1400">
    <property type="match status" value="2"/>
</dbReference>
<dbReference type="CDD" id="cd00419">
    <property type="entry name" value="Ferrochelatase_C"/>
    <property type="match status" value="1"/>
</dbReference>
<evidence type="ECO:0000256" key="1">
    <source>
        <dbReference type="ARBA" id="ARBA00004744"/>
    </source>
</evidence>
<name>A0ABT1GW86_9NOCA</name>
<dbReference type="InterPro" id="IPR033659">
    <property type="entry name" value="Ferrochelatase_N"/>
</dbReference>
<evidence type="ECO:0000256" key="6">
    <source>
        <dbReference type="ARBA" id="ARBA00024536"/>
    </source>
</evidence>
<protein>
    <recommendedName>
        <fullName evidence="7">Coproporphyrin III ferrochelatase</fullName>
        <ecNumber evidence="7">4.99.1.9</ecNumber>
    </recommendedName>
</protein>
<dbReference type="NCBIfam" id="NF000689">
    <property type="entry name" value="PRK00035.2-1"/>
    <property type="match status" value="1"/>
</dbReference>
<dbReference type="SUPFAM" id="SSF53800">
    <property type="entry name" value="Chelatase"/>
    <property type="match status" value="1"/>
</dbReference>
<keyword evidence="5 7" id="KW-0627">Porphyrin biosynthesis</keyword>
<dbReference type="EC" id="4.99.1.9" evidence="7"/>
<feature type="binding site" evidence="7">
    <location>
        <position position="282"/>
    </location>
    <ligand>
        <name>Fe(2+)</name>
        <dbReference type="ChEBI" id="CHEBI:29033"/>
    </ligand>
</feature>
<keyword evidence="10" id="KW-1185">Reference proteome</keyword>
<evidence type="ECO:0000313" key="9">
    <source>
        <dbReference type="EMBL" id="MCP2159239.1"/>
    </source>
</evidence>
<proteinExistence type="inferred from homology"/>
<keyword evidence="2 7" id="KW-0408">Iron</keyword>
<dbReference type="Proteomes" id="UP001205740">
    <property type="component" value="Unassembled WGS sequence"/>
</dbReference>
<comment type="caution">
    <text evidence="7">Lacks conserved residue(s) required for the propagation of feature annotation.</text>
</comment>
<comment type="function">
    <text evidence="7">Involved in coproporphyrin-dependent heme b biosynthesis. Catalyzes the insertion of ferrous iron into coproporphyrin III to form Fe-coproporphyrin III.</text>
</comment>
<keyword evidence="7" id="KW-0479">Metal-binding</keyword>
<dbReference type="Pfam" id="PF00762">
    <property type="entry name" value="Ferrochelatase"/>
    <property type="match status" value="1"/>
</dbReference>
<evidence type="ECO:0000256" key="8">
    <source>
        <dbReference type="RuleBase" id="RU004185"/>
    </source>
</evidence>
<comment type="pathway">
    <text evidence="1 7">Porphyrin-containing compound metabolism; protoheme biosynthesis.</text>
</comment>
<evidence type="ECO:0000256" key="3">
    <source>
        <dbReference type="ARBA" id="ARBA00023133"/>
    </source>
</evidence>
<dbReference type="InterPro" id="IPR001015">
    <property type="entry name" value="Ferrochelatase"/>
</dbReference>
<comment type="catalytic activity">
    <reaction evidence="6">
        <text>Fe-coproporphyrin III + 2 H(+) = coproporphyrin III + Fe(2+)</text>
        <dbReference type="Rhea" id="RHEA:49572"/>
        <dbReference type="ChEBI" id="CHEBI:15378"/>
        <dbReference type="ChEBI" id="CHEBI:29033"/>
        <dbReference type="ChEBI" id="CHEBI:68438"/>
        <dbReference type="ChEBI" id="CHEBI:131725"/>
        <dbReference type="EC" id="4.99.1.9"/>
    </reaction>
    <physiologicalReaction direction="right-to-left" evidence="6">
        <dbReference type="Rhea" id="RHEA:49574"/>
    </physiologicalReaction>
</comment>
<dbReference type="EMBL" id="JAMTCG010000001">
    <property type="protein sequence ID" value="MCP2159239.1"/>
    <property type="molecule type" value="Genomic_DNA"/>
</dbReference>
<organism evidence="9 10">
    <name type="scientific">Williamsia serinedens</name>
    <dbReference type="NCBI Taxonomy" id="391736"/>
    <lineage>
        <taxon>Bacteria</taxon>
        <taxon>Bacillati</taxon>
        <taxon>Actinomycetota</taxon>
        <taxon>Actinomycetes</taxon>
        <taxon>Mycobacteriales</taxon>
        <taxon>Nocardiaceae</taxon>
        <taxon>Williamsia</taxon>
    </lineage>
</organism>
<dbReference type="PANTHER" id="PTHR11108:SF1">
    <property type="entry name" value="FERROCHELATASE, MITOCHONDRIAL"/>
    <property type="match status" value="1"/>
</dbReference>
<feature type="binding site" evidence="7">
    <location>
        <position position="58"/>
    </location>
    <ligand>
        <name>Fe-coproporphyrin III</name>
        <dbReference type="ChEBI" id="CHEBI:68438"/>
    </ligand>
</feature>
<evidence type="ECO:0000256" key="7">
    <source>
        <dbReference type="HAMAP-Rule" id="MF_00323"/>
    </source>
</evidence>
<comment type="caution">
    <text evidence="9">The sequence shown here is derived from an EMBL/GenBank/DDBJ whole genome shotgun (WGS) entry which is preliminary data.</text>
</comment>
<keyword evidence="4 7" id="KW-0456">Lyase</keyword>
<reference evidence="9 10" key="1">
    <citation type="submission" date="2022-06" db="EMBL/GenBank/DDBJ databases">
        <title>Genomic Encyclopedia of Archaeal and Bacterial Type Strains, Phase II (KMG-II): from individual species to whole genera.</title>
        <authorList>
            <person name="Goeker M."/>
        </authorList>
    </citation>
    <scope>NUCLEOTIDE SEQUENCE [LARGE SCALE GENOMIC DNA]</scope>
    <source>
        <strain evidence="9 10">DSM 45037</strain>
    </source>
</reference>
<evidence type="ECO:0000256" key="5">
    <source>
        <dbReference type="ARBA" id="ARBA00023244"/>
    </source>
</evidence>
<dbReference type="CDD" id="cd03411">
    <property type="entry name" value="Ferrochelatase_N"/>
    <property type="match status" value="1"/>
</dbReference>
<dbReference type="InterPro" id="IPR033644">
    <property type="entry name" value="Ferrochelatase_C"/>
</dbReference>
<comment type="similarity">
    <text evidence="7 8">Belongs to the ferrochelatase family.</text>
</comment>
<comment type="subcellular location">
    <subcellularLocation>
        <location evidence="7">Cytoplasm</location>
    </subcellularLocation>
</comment>
<keyword evidence="7" id="KW-0963">Cytoplasm</keyword>
<evidence type="ECO:0000313" key="10">
    <source>
        <dbReference type="Proteomes" id="UP001205740"/>
    </source>
</evidence>
<gene>
    <name evidence="7" type="primary">cpfC</name>
    <name evidence="9" type="ORF">LX12_000403</name>
</gene>
<evidence type="ECO:0000256" key="4">
    <source>
        <dbReference type="ARBA" id="ARBA00023239"/>
    </source>
</evidence>
<keyword evidence="3 7" id="KW-0350">Heme biosynthesis</keyword>
<dbReference type="HAMAP" id="MF_00323">
    <property type="entry name" value="Ferrochelatase"/>
    <property type="match status" value="1"/>
</dbReference>
<accession>A0ABT1GW86</accession>
<evidence type="ECO:0000256" key="2">
    <source>
        <dbReference type="ARBA" id="ARBA00023004"/>
    </source>
</evidence>
<dbReference type="PANTHER" id="PTHR11108">
    <property type="entry name" value="FERROCHELATASE"/>
    <property type="match status" value="1"/>
</dbReference>
<feature type="binding site" evidence="7">
    <location>
        <position position="194"/>
    </location>
    <ligand>
        <name>Fe(2+)</name>
        <dbReference type="ChEBI" id="CHEBI:29033"/>
    </ligand>
</feature>
<sequence>MTDPGTAPFDAVMVLSFGGPDGPDDVMPFLENVTRGRGVPRERLASVAEHYMHFGGVSPINRLNLDIIDRLRTALRDNAIDLPVFFGNRNWHPMVEDTVVEMFDAGHRRVLVFPTSAWGGYSGCAQYHEDIGRALSALAERRPASVDDPMTLRKLPHYWDRPEMIEAGADALRAARERLPEDVRSTARVVFTAHSVPSAADAVAGPPAEGGHLYSRQVTAASAAVAAAAGVDDHDVVWQSRSGPPQVPWLEPDIVDHLEAIHADGAPGAVVAPVGFVSDHLEVVWDLDTEAAEKADELGMPMARAATVGTDPRYVSMIVELIRDQLAGASTESTGMGCTDNGRRCVEGCCPLVRPQRPS</sequence>